<organism evidence="5">
    <name type="scientific">uncultured Rubrobacteraceae bacterium</name>
    <dbReference type="NCBI Taxonomy" id="349277"/>
    <lineage>
        <taxon>Bacteria</taxon>
        <taxon>Bacillati</taxon>
        <taxon>Actinomycetota</taxon>
        <taxon>Rubrobacteria</taxon>
        <taxon>Rubrobacterales</taxon>
        <taxon>Rubrobacteraceae</taxon>
        <taxon>environmental samples</taxon>
    </lineage>
</organism>
<evidence type="ECO:0000256" key="3">
    <source>
        <dbReference type="SAM" id="MobiDB-lite"/>
    </source>
</evidence>
<accession>A0A6J4R9G8</accession>
<sequence length="340" mass="35938">KYTSLDDSTAQAGNWDPQQTAANARKVAQDKAAVAYIGEFNSGASAISIPIINQIGLAQVSPANTYVGLTTDEPGSEKGEPAKYYPAGTRTYARIVPRDTIQAAALVTQMKEDGCTNVAIANDKETYGAGLARVVELNAKEQGVSIVGNEGIQKDAANFRAVASKFKGQGADCFLFSGVTANGAVQMYKDVASAMPEAQLYGPDGVCESGFTNPEKDGIPKAIGERFKCTVATLDLQSYPGGQEFIKAFQGEYGEENPDPYAIYGYEAMQLVIDTIKAAGPEGTSREGVLKALFQTKDRDSVLGTYSIDENGDTTLTDYGLYGVGEDGDPTFESTIKAAA</sequence>
<dbReference type="CDD" id="cd06342">
    <property type="entry name" value="PBP1_ABC_LIVBP-like"/>
    <property type="match status" value="1"/>
</dbReference>
<feature type="domain" description="Leucine-binding protein" evidence="4">
    <location>
        <begin position="14"/>
        <end position="328"/>
    </location>
</feature>
<reference evidence="5" key="1">
    <citation type="submission" date="2020-02" db="EMBL/GenBank/DDBJ databases">
        <authorList>
            <person name="Meier V. D."/>
        </authorList>
    </citation>
    <scope>NUCLEOTIDE SEQUENCE</scope>
    <source>
        <strain evidence="5">AVDCRST_MAG12</strain>
    </source>
</reference>
<dbReference type="Pfam" id="PF13458">
    <property type="entry name" value="Peripla_BP_6"/>
    <property type="match status" value="1"/>
</dbReference>
<dbReference type="PANTHER" id="PTHR47151:SF2">
    <property type="entry name" value="AMINO ACID BINDING PROTEIN"/>
    <property type="match status" value="1"/>
</dbReference>
<dbReference type="Gene3D" id="3.40.50.2300">
    <property type="match status" value="2"/>
</dbReference>
<comment type="similarity">
    <text evidence="1">Belongs to the leucine-binding protein family.</text>
</comment>
<feature type="region of interest" description="Disordered" evidence="3">
    <location>
        <begin position="1"/>
        <end position="23"/>
    </location>
</feature>
<gene>
    <name evidence="5" type="ORF">AVDCRST_MAG12-503</name>
</gene>
<evidence type="ECO:0000259" key="4">
    <source>
        <dbReference type="Pfam" id="PF13458"/>
    </source>
</evidence>
<dbReference type="SUPFAM" id="SSF53822">
    <property type="entry name" value="Periplasmic binding protein-like I"/>
    <property type="match status" value="1"/>
</dbReference>
<dbReference type="PANTHER" id="PTHR47151">
    <property type="entry name" value="LEU/ILE/VAL-BINDING ABC TRANSPORTER SUBUNIT"/>
    <property type="match status" value="1"/>
</dbReference>
<evidence type="ECO:0000256" key="2">
    <source>
        <dbReference type="ARBA" id="ARBA00022729"/>
    </source>
</evidence>
<dbReference type="AlphaFoldDB" id="A0A6J4R9G8"/>
<dbReference type="EMBL" id="CADCVK010000089">
    <property type="protein sequence ID" value="CAA9468029.1"/>
    <property type="molecule type" value="Genomic_DNA"/>
</dbReference>
<evidence type="ECO:0000256" key="1">
    <source>
        <dbReference type="ARBA" id="ARBA00010062"/>
    </source>
</evidence>
<name>A0A6J4R9G8_9ACTN</name>
<feature type="non-terminal residue" evidence="5">
    <location>
        <position position="1"/>
    </location>
</feature>
<feature type="compositionally biased region" description="Polar residues" evidence="3">
    <location>
        <begin position="1"/>
        <end position="22"/>
    </location>
</feature>
<protein>
    <submittedName>
        <fullName evidence="5">Branched-chain amino acid ABC transporter, amino acid-binding protein</fullName>
    </submittedName>
</protein>
<keyword evidence="2" id="KW-0732">Signal</keyword>
<dbReference type="InterPro" id="IPR028081">
    <property type="entry name" value="Leu-bd"/>
</dbReference>
<proteinExistence type="inferred from homology"/>
<dbReference type="InterPro" id="IPR028082">
    <property type="entry name" value="Peripla_BP_I"/>
</dbReference>
<evidence type="ECO:0000313" key="5">
    <source>
        <dbReference type="EMBL" id="CAA9468029.1"/>
    </source>
</evidence>